<keyword evidence="1" id="KW-1133">Transmembrane helix</keyword>
<reference evidence="2" key="1">
    <citation type="journal article" date="2020" name="Nature">
        <title>Giant virus diversity and host interactions through global metagenomics.</title>
        <authorList>
            <person name="Schulz F."/>
            <person name="Roux S."/>
            <person name="Paez-Espino D."/>
            <person name="Jungbluth S."/>
            <person name="Walsh D.A."/>
            <person name="Denef V.J."/>
            <person name="McMahon K.D."/>
            <person name="Konstantinidis K.T."/>
            <person name="Eloe-Fadrosh E.A."/>
            <person name="Kyrpides N.C."/>
            <person name="Woyke T."/>
        </authorList>
    </citation>
    <scope>NUCLEOTIDE SEQUENCE</scope>
    <source>
        <strain evidence="2">GVMAG-S-1035118-87</strain>
    </source>
</reference>
<name>A0A6C0AHU1_9ZZZZ</name>
<keyword evidence="1" id="KW-0472">Membrane</keyword>
<sequence length="53" mass="6283">MDYVNKVALSILYAMILVVVFTSIMTFIDVDPQTYNPFMYFMLLLLLFYLFLS</sequence>
<feature type="transmembrane region" description="Helical" evidence="1">
    <location>
        <begin position="7"/>
        <end position="28"/>
    </location>
</feature>
<evidence type="ECO:0000256" key="1">
    <source>
        <dbReference type="SAM" id="Phobius"/>
    </source>
</evidence>
<feature type="transmembrane region" description="Helical" evidence="1">
    <location>
        <begin position="34"/>
        <end position="52"/>
    </location>
</feature>
<proteinExistence type="predicted"/>
<dbReference type="EMBL" id="MN740628">
    <property type="protein sequence ID" value="QHS79292.1"/>
    <property type="molecule type" value="Genomic_DNA"/>
</dbReference>
<keyword evidence="1" id="KW-0812">Transmembrane</keyword>
<evidence type="ECO:0000313" key="2">
    <source>
        <dbReference type="EMBL" id="QHS79292.1"/>
    </source>
</evidence>
<protein>
    <submittedName>
        <fullName evidence="2">Uncharacterized protein</fullName>
    </submittedName>
</protein>
<accession>A0A6C0AHU1</accession>
<organism evidence="2">
    <name type="scientific">viral metagenome</name>
    <dbReference type="NCBI Taxonomy" id="1070528"/>
    <lineage>
        <taxon>unclassified sequences</taxon>
        <taxon>metagenomes</taxon>
        <taxon>organismal metagenomes</taxon>
    </lineage>
</organism>
<dbReference type="AlphaFoldDB" id="A0A6C0AHU1"/>